<name>A0ABZ3BHR6_BURPY</name>
<dbReference type="InterPro" id="IPR011990">
    <property type="entry name" value="TPR-like_helical_dom_sf"/>
</dbReference>
<keyword evidence="2" id="KW-1185">Reference proteome</keyword>
<dbReference type="RefSeq" id="WP_342308779.1">
    <property type="nucleotide sequence ID" value="NZ_CP150849.1"/>
</dbReference>
<dbReference type="SUPFAM" id="SSF48452">
    <property type="entry name" value="TPR-like"/>
    <property type="match status" value="1"/>
</dbReference>
<accession>A0ABZ3BHR6</accession>
<evidence type="ECO:0000313" key="2">
    <source>
        <dbReference type="Proteomes" id="UP001484179"/>
    </source>
</evidence>
<sequence length="617" mass="69805">MRKKSVNVRYKVLASQRVRRDEIVEVRSEQTVVPYDENLLERARTQWQFGDWQSLARLERTTLQHHPERAKLALLAASGRLQLGRFAEAKLYVRLARDWGVSERHLCQILVAGVHNSLGRAAVVAGSFPRAFKHFESSIRVGAPGSDKVLLTKARVSQQCQELGMTSAHLESDASAALLMRGLTHSSSAFEVVTLSRRHLGDAWAGNTINTVIFRHHGILTHLDWQITAFYVDSRTMRIVQRNLKTEVLESHDVEGVYDLNDAHNSISLGVDRNGHIHLCYGHHATRLRYRRSVRANDIGGWTDELPMTGTSEERVTYPTFVQPHHGFPLALLYRDGVHDSGNARLKVYDEETESWVDRPLPILSGSQSKPWTSNAYWNHPAIGSDGSLHLSFVWRTHTLGDEDLINNVNIGYACSFDNGVSWRTSRGHSYKLPITQVNAEVIFPNSPGSNLINQCSMALDSRNHPHIVFYADDSGGIPQYQHLYFDGTQWRHQIISSRTQPFALRGKGTLQVPISRPEVVIDRFDNVYVITRGDHSHGRMAATLLAAPDYLWSEKNTRFILDEDLGFAEPIIDRTRWENESVLSLLLQRNEQPAHDLDCLVVNSAVTLLDIKFTNN</sequence>
<proteinExistence type="predicted"/>
<gene>
    <name evidence="1" type="ORF">WN985_03630</name>
</gene>
<protein>
    <submittedName>
        <fullName evidence="1">BNR repeat-containing protein</fullName>
    </submittedName>
</protein>
<dbReference type="EMBL" id="CP150849">
    <property type="protein sequence ID" value="WZW54780.1"/>
    <property type="molecule type" value="Genomic_DNA"/>
</dbReference>
<organism evidence="1 2">
    <name type="scientific">Burkholderia pyrrocinia</name>
    <name type="common">Pseudomonas pyrrocinia</name>
    <dbReference type="NCBI Taxonomy" id="60550"/>
    <lineage>
        <taxon>Bacteria</taxon>
        <taxon>Pseudomonadati</taxon>
        <taxon>Pseudomonadota</taxon>
        <taxon>Betaproteobacteria</taxon>
        <taxon>Burkholderiales</taxon>
        <taxon>Burkholderiaceae</taxon>
        <taxon>Burkholderia</taxon>
        <taxon>Burkholderia cepacia complex</taxon>
    </lineage>
</organism>
<dbReference type="Pfam" id="PF15892">
    <property type="entry name" value="BNR_4"/>
    <property type="match status" value="1"/>
</dbReference>
<evidence type="ECO:0000313" key="1">
    <source>
        <dbReference type="EMBL" id="WZW54780.1"/>
    </source>
</evidence>
<dbReference type="Proteomes" id="UP001484179">
    <property type="component" value="Chromosome 1"/>
</dbReference>
<dbReference type="Gene3D" id="1.25.40.10">
    <property type="entry name" value="Tetratricopeptide repeat domain"/>
    <property type="match status" value="1"/>
</dbReference>
<reference evidence="1 2" key="1">
    <citation type="submission" date="2024-04" db="EMBL/GenBank/DDBJ databases">
        <title>Biological Control Activity of Plant Growth Promoting Rhizobacteria Burkholderia pyrrocinia BX1 against Tobacco black shank Introduction Tobacco black shank (TBS) caused by the oomycete Phytophthora. nicotianae (P. nicotianae) has become a destructive soil.</title>
        <authorList>
            <person name="Liu X."/>
            <person name="Shu C."/>
        </authorList>
    </citation>
    <scope>NUCLEOTIDE SEQUENCE [LARGE SCALE GENOMIC DNA]</scope>
    <source>
        <strain evidence="1 2">BX1</strain>
    </source>
</reference>